<evidence type="ECO:0008006" key="3">
    <source>
        <dbReference type="Google" id="ProtNLM"/>
    </source>
</evidence>
<accession>A0ABY5NQ00</accession>
<organism evidence="1 2">
    <name type="scientific">Paenimyroides aestuarii</name>
    <dbReference type="NCBI Taxonomy" id="2968490"/>
    <lineage>
        <taxon>Bacteria</taxon>
        <taxon>Pseudomonadati</taxon>
        <taxon>Bacteroidota</taxon>
        <taxon>Flavobacteriia</taxon>
        <taxon>Flavobacteriales</taxon>
        <taxon>Flavobacteriaceae</taxon>
        <taxon>Paenimyroides</taxon>
    </lineage>
</organism>
<reference evidence="1 2" key="1">
    <citation type="submission" date="2022-08" db="EMBL/GenBank/DDBJ databases">
        <title>Myroides zhujiangensis sp. nov., a novel bacterium isolated from sediment in the Pearl River Estuary.</title>
        <authorList>
            <person name="Cui L."/>
        </authorList>
    </citation>
    <scope>NUCLEOTIDE SEQUENCE [LARGE SCALE GENOMIC DNA]</scope>
    <source>
        <strain evidence="1 2">SCSIO 72103</strain>
    </source>
</reference>
<keyword evidence="2" id="KW-1185">Reference proteome</keyword>
<proteinExistence type="predicted"/>
<evidence type="ECO:0000313" key="2">
    <source>
        <dbReference type="Proteomes" id="UP001317001"/>
    </source>
</evidence>
<sequence>MKITIVAFDLWGFNKKVADYLIKQNHEITFLDSNNIRFIYKNKLQRVLNFLSKLFLNKNIKKDFINKTLIKEISNLTTQDYILIVNPNQFRNDITLLLRDKTANFIAYNYDSLARIPLPSNYNELFDKIFSFDIKDVKENSFLTLLTNFIYLDKNINPFPKNKAFIILSKSYEREVILSKIANILDEKGFHNYEFIVANPETKKVNKRIHLTEEHVKLEVVIEKMKDAEILIDLVRPNQTGLSFRIFEAMALHKKVITNNETVKNYDFYNENNILVINKDRIDIPDAFLINSYQEIPKEIYSKYTIENFVNTLFPNLKKKKYD</sequence>
<evidence type="ECO:0000313" key="1">
    <source>
        <dbReference type="EMBL" id="UUV20634.1"/>
    </source>
</evidence>
<dbReference type="EMBL" id="CP102382">
    <property type="protein sequence ID" value="UUV20634.1"/>
    <property type="molecule type" value="Genomic_DNA"/>
</dbReference>
<name>A0ABY5NQ00_9FLAO</name>
<dbReference type="RefSeq" id="WP_257498537.1">
    <property type="nucleotide sequence ID" value="NZ_CP102382.1"/>
</dbReference>
<dbReference type="Proteomes" id="UP001317001">
    <property type="component" value="Chromosome"/>
</dbReference>
<protein>
    <recommendedName>
        <fullName evidence="3">Glycosyltransferase</fullName>
    </recommendedName>
</protein>
<gene>
    <name evidence="1" type="ORF">NPX36_09785</name>
</gene>